<evidence type="ECO:0000256" key="6">
    <source>
        <dbReference type="ARBA" id="ARBA00022777"/>
    </source>
</evidence>
<evidence type="ECO:0000313" key="13">
    <source>
        <dbReference type="Proteomes" id="UP001596507"/>
    </source>
</evidence>
<evidence type="ECO:0000256" key="2">
    <source>
        <dbReference type="ARBA" id="ARBA00012438"/>
    </source>
</evidence>
<dbReference type="RefSeq" id="WP_262873679.1">
    <property type="nucleotide sequence ID" value="NZ_BAABKW010000002.1"/>
</dbReference>
<dbReference type="Proteomes" id="UP001596507">
    <property type="component" value="Unassembled WGS sequence"/>
</dbReference>
<keyword evidence="13" id="KW-1185">Reference proteome</keyword>
<feature type="transmembrane region" description="Helical" evidence="9">
    <location>
        <begin position="102"/>
        <end position="121"/>
    </location>
</feature>
<proteinExistence type="predicted"/>
<keyword evidence="9" id="KW-1133">Transmembrane helix</keyword>
<dbReference type="PANTHER" id="PTHR24421">
    <property type="entry name" value="NITRATE/NITRITE SENSOR PROTEIN NARX-RELATED"/>
    <property type="match status" value="1"/>
</dbReference>
<evidence type="ECO:0000256" key="8">
    <source>
        <dbReference type="ARBA" id="ARBA00023012"/>
    </source>
</evidence>
<evidence type="ECO:0000313" key="12">
    <source>
        <dbReference type="EMBL" id="MFC7268806.1"/>
    </source>
</evidence>
<keyword evidence="4" id="KW-0808">Transferase</keyword>
<dbReference type="Pfam" id="PF02518">
    <property type="entry name" value="HATPase_c"/>
    <property type="match status" value="1"/>
</dbReference>
<dbReference type="InterPro" id="IPR036890">
    <property type="entry name" value="HATPase_C_sf"/>
</dbReference>
<evidence type="ECO:0000256" key="3">
    <source>
        <dbReference type="ARBA" id="ARBA00022553"/>
    </source>
</evidence>
<dbReference type="Pfam" id="PF07730">
    <property type="entry name" value="HisKA_3"/>
    <property type="match status" value="1"/>
</dbReference>
<dbReference type="PANTHER" id="PTHR24421:SF10">
    <property type="entry name" value="NITRATE_NITRITE SENSOR PROTEIN NARQ"/>
    <property type="match status" value="1"/>
</dbReference>
<feature type="transmembrane region" description="Helical" evidence="9">
    <location>
        <begin position="39"/>
        <end position="57"/>
    </location>
</feature>
<evidence type="ECO:0000256" key="4">
    <source>
        <dbReference type="ARBA" id="ARBA00022679"/>
    </source>
</evidence>
<comment type="caution">
    <text evidence="12">The sequence shown here is derived from an EMBL/GenBank/DDBJ whole genome shotgun (WGS) entry which is preliminary data.</text>
</comment>
<keyword evidence="6 12" id="KW-0418">Kinase</keyword>
<evidence type="ECO:0000259" key="11">
    <source>
        <dbReference type="Pfam" id="PF07730"/>
    </source>
</evidence>
<protein>
    <recommendedName>
        <fullName evidence="2">histidine kinase</fullName>
        <ecNumber evidence="2">2.7.13.3</ecNumber>
    </recommendedName>
</protein>
<dbReference type="EC" id="2.7.13.3" evidence="2"/>
<keyword evidence="8" id="KW-0902">Two-component regulatory system</keyword>
<name>A0ABW2HE56_9MICO</name>
<evidence type="ECO:0000256" key="1">
    <source>
        <dbReference type="ARBA" id="ARBA00000085"/>
    </source>
</evidence>
<evidence type="ECO:0000256" key="9">
    <source>
        <dbReference type="SAM" id="Phobius"/>
    </source>
</evidence>
<reference evidence="13" key="1">
    <citation type="journal article" date="2019" name="Int. J. Syst. Evol. Microbiol.">
        <title>The Global Catalogue of Microorganisms (GCM) 10K type strain sequencing project: providing services to taxonomists for standard genome sequencing and annotation.</title>
        <authorList>
            <consortium name="The Broad Institute Genomics Platform"/>
            <consortium name="The Broad Institute Genome Sequencing Center for Infectious Disease"/>
            <person name="Wu L."/>
            <person name="Ma J."/>
        </authorList>
    </citation>
    <scope>NUCLEOTIDE SEQUENCE [LARGE SCALE GENOMIC DNA]</scope>
    <source>
        <strain evidence="13">CGMCC 1.15772</strain>
    </source>
</reference>
<keyword evidence="9" id="KW-0812">Transmembrane</keyword>
<dbReference type="InterPro" id="IPR050482">
    <property type="entry name" value="Sensor_HK_TwoCompSys"/>
</dbReference>
<gene>
    <name evidence="12" type="ORF">ACFQRL_07540</name>
</gene>
<evidence type="ECO:0000259" key="10">
    <source>
        <dbReference type="Pfam" id="PF02518"/>
    </source>
</evidence>
<dbReference type="EMBL" id="JBHTBE010000001">
    <property type="protein sequence ID" value="MFC7268806.1"/>
    <property type="molecule type" value="Genomic_DNA"/>
</dbReference>
<feature type="domain" description="Histidine kinase/HSP90-like ATPase" evidence="10">
    <location>
        <begin position="295"/>
        <end position="380"/>
    </location>
</feature>
<dbReference type="InterPro" id="IPR003594">
    <property type="entry name" value="HATPase_dom"/>
</dbReference>
<keyword evidence="9" id="KW-0472">Membrane</keyword>
<dbReference type="Gene3D" id="1.20.5.1930">
    <property type="match status" value="1"/>
</dbReference>
<comment type="catalytic activity">
    <reaction evidence="1">
        <text>ATP + protein L-histidine = ADP + protein N-phospho-L-histidine.</text>
        <dbReference type="EC" id="2.7.13.3"/>
    </reaction>
</comment>
<feature type="transmembrane region" description="Helical" evidence="9">
    <location>
        <begin position="69"/>
        <end position="90"/>
    </location>
</feature>
<dbReference type="Gene3D" id="3.30.565.10">
    <property type="entry name" value="Histidine kinase-like ATPase, C-terminal domain"/>
    <property type="match status" value="1"/>
</dbReference>
<feature type="domain" description="Signal transduction histidine kinase subgroup 3 dimerisation and phosphoacceptor" evidence="11">
    <location>
        <begin position="183"/>
        <end position="249"/>
    </location>
</feature>
<dbReference type="GO" id="GO:0016301">
    <property type="term" value="F:kinase activity"/>
    <property type="evidence" value="ECO:0007669"/>
    <property type="project" value="UniProtKB-KW"/>
</dbReference>
<keyword evidence="7" id="KW-0067">ATP-binding</keyword>
<dbReference type="InterPro" id="IPR011712">
    <property type="entry name" value="Sig_transdc_His_kin_sub3_dim/P"/>
</dbReference>
<sequence>MTSTRARLGSRWEEFFDLVGGVTLAGVVGMQVINGRPLAPHWAAAVLLLTSVALLVVRRRAPLEAAGGSVITSALALLFPQTALVVWVLAEVCLFSVPLRRSRGATVVVGSAHAAVLYLGAPLAFGVPLWDPVALALPVWTGAVMAFGTALRTQQDHVDSLEEQARTSAAVRESEVLRRVGAERLHIARDLHDSVANSLAVINLESTNARRHLEDDPQRSRRSLEVIRAVTRSTIGELADILTVLRETEDDSDRTLATAANIPRVIELLARSGRRIEASLGALETARLDPLADAALFRVAQESLTNAHRHGAGDISISAETDVGMVTLTVANDLASPLERSGESGFGLVGMRERVELAGGSIQAGLRDGRFVVRARLPLTPGEKENP</sequence>
<dbReference type="SUPFAM" id="SSF55874">
    <property type="entry name" value="ATPase domain of HSP90 chaperone/DNA topoisomerase II/histidine kinase"/>
    <property type="match status" value="1"/>
</dbReference>
<keyword evidence="3" id="KW-0597">Phosphoprotein</keyword>
<accession>A0ABW2HE56</accession>
<keyword evidence="5" id="KW-0547">Nucleotide-binding</keyword>
<organism evidence="12 13">
    <name type="scientific">Microbacterium fluvii</name>
    <dbReference type="NCBI Taxonomy" id="415215"/>
    <lineage>
        <taxon>Bacteria</taxon>
        <taxon>Bacillati</taxon>
        <taxon>Actinomycetota</taxon>
        <taxon>Actinomycetes</taxon>
        <taxon>Micrococcales</taxon>
        <taxon>Microbacteriaceae</taxon>
        <taxon>Microbacterium</taxon>
    </lineage>
</organism>
<evidence type="ECO:0000256" key="7">
    <source>
        <dbReference type="ARBA" id="ARBA00022840"/>
    </source>
</evidence>
<dbReference type="CDD" id="cd16917">
    <property type="entry name" value="HATPase_UhpB-NarQ-NarX-like"/>
    <property type="match status" value="1"/>
</dbReference>
<evidence type="ECO:0000256" key="5">
    <source>
        <dbReference type="ARBA" id="ARBA00022741"/>
    </source>
</evidence>